<dbReference type="RefSeq" id="WP_270121153.1">
    <property type="nucleotide sequence ID" value="NZ_BAAAOM010000002.1"/>
</dbReference>
<reference evidence="2" key="1">
    <citation type="submission" date="2022-12" db="EMBL/GenBank/DDBJ databases">
        <title>Gycomyces niveus sp.nov., a novel actinomycete isolated from soil in Shouguang.</title>
        <authorList>
            <person name="Yang X."/>
        </authorList>
    </citation>
    <scope>NUCLEOTIDE SEQUENCE</scope>
    <source>
        <strain evidence="2">DSM 44724</strain>
    </source>
</reference>
<dbReference type="AlphaFoldDB" id="A0A9X3PJB9"/>
<proteinExistence type="predicted"/>
<accession>A0A9X3PJB9</accession>
<evidence type="ECO:0000313" key="2">
    <source>
        <dbReference type="EMBL" id="MDA1384678.1"/>
    </source>
</evidence>
<sequence>MTEHADSQAAQTARLCRELPEFEAAADLDDWRDVLDAVVADLRAGGSFADAQARHGLPPLGASGPDRGAPVDLTPLIDRVPVKGEYRCPLARACTNRGSVHPQSGAEPRCALAGRPMRFALKDA</sequence>
<comment type="caution">
    <text evidence="2">The sequence shown here is derived from an EMBL/GenBank/DDBJ whole genome shotgun (WGS) entry which is preliminary data.</text>
</comment>
<dbReference type="EMBL" id="JAPZVQ010000003">
    <property type="protein sequence ID" value="MDA1384678.1"/>
    <property type="molecule type" value="Genomic_DNA"/>
</dbReference>
<name>A0A9X3PJB9_9ACTN</name>
<organism evidence="2 4">
    <name type="scientific">Glycomyces lechevalierae</name>
    <dbReference type="NCBI Taxonomy" id="256034"/>
    <lineage>
        <taxon>Bacteria</taxon>
        <taxon>Bacillati</taxon>
        <taxon>Actinomycetota</taxon>
        <taxon>Actinomycetes</taxon>
        <taxon>Glycomycetales</taxon>
        <taxon>Glycomycetaceae</taxon>
        <taxon>Glycomyces</taxon>
    </lineage>
</organism>
<evidence type="ECO:0000256" key="1">
    <source>
        <dbReference type="SAM" id="MobiDB-lite"/>
    </source>
</evidence>
<evidence type="ECO:0000313" key="3">
    <source>
        <dbReference type="EMBL" id="MDR7337869.1"/>
    </source>
</evidence>
<feature type="region of interest" description="Disordered" evidence="1">
    <location>
        <begin position="50"/>
        <end position="72"/>
    </location>
</feature>
<reference evidence="3 5" key="2">
    <citation type="submission" date="2023-07" db="EMBL/GenBank/DDBJ databases">
        <title>Sequencing the genomes of 1000 actinobacteria strains.</title>
        <authorList>
            <person name="Klenk H.-P."/>
        </authorList>
    </citation>
    <scope>NUCLEOTIDE SEQUENCE [LARGE SCALE GENOMIC DNA]</scope>
    <source>
        <strain evidence="3 5">DSM 44724</strain>
    </source>
</reference>
<evidence type="ECO:0000313" key="4">
    <source>
        <dbReference type="Proteomes" id="UP001145799"/>
    </source>
</evidence>
<protein>
    <submittedName>
        <fullName evidence="2">Uncharacterized protein</fullName>
    </submittedName>
</protein>
<gene>
    <name evidence="3" type="ORF">J2S69_001588</name>
    <name evidence="2" type="ORF">O2L01_06765</name>
</gene>
<keyword evidence="5" id="KW-1185">Reference proteome</keyword>
<dbReference type="Proteomes" id="UP001145799">
    <property type="component" value="Unassembled WGS sequence"/>
</dbReference>
<dbReference type="EMBL" id="JAVDYD010000001">
    <property type="protein sequence ID" value="MDR7337869.1"/>
    <property type="molecule type" value="Genomic_DNA"/>
</dbReference>
<evidence type="ECO:0000313" key="5">
    <source>
        <dbReference type="Proteomes" id="UP001183604"/>
    </source>
</evidence>
<dbReference type="Proteomes" id="UP001183604">
    <property type="component" value="Unassembled WGS sequence"/>
</dbReference>